<gene>
    <name evidence="2" type="ORF">FE257_005969</name>
</gene>
<feature type="compositionally biased region" description="Low complexity" evidence="1">
    <location>
        <begin position="253"/>
        <end position="263"/>
    </location>
</feature>
<feature type="compositionally biased region" description="Pro residues" evidence="1">
    <location>
        <begin position="108"/>
        <end position="117"/>
    </location>
</feature>
<evidence type="ECO:0000313" key="2">
    <source>
        <dbReference type="EMBL" id="KAF9882603.1"/>
    </source>
</evidence>
<dbReference type="AlphaFoldDB" id="A0AAD4CB34"/>
<comment type="caution">
    <text evidence="2">The sequence shown here is derived from an EMBL/GenBank/DDBJ whole genome shotgun (WGS) entry which is preliminary data.</text>
</comment>
<dbReference type="Proteomes" id="UP001194746">
    <property type="component" value="Unassembled WGS sequence"/>
</dbReference>
<accession>A0AAD4CB34</accession>
<sequence length="314" mass="32460">MPSLKRVTETASPKPPEGQKPSKEPVHTQGSASEPFRAVTGCGIRPSDGGSDPVDTRTNRGSHRAAPPWNLDGTLASGQGASANWRTPTGDEVEVEDGSKSRGDSGPPSWPAPPPLRIPATHLTVAAPDLTGALPPHWRPSGAPLPDTSPARESRDRQLVNPPTWPGPAGPLVTRPADLTKSLPPTGELALASIPQESADCFTSAGRPIIQNQPANWRTPAAPLPGQPLPPGPFPGPRPPPSPCPSPCPSPSPSLSLSLSLSLAHTHTDPSPSPSPTGASGVAQTLRPPQPASLHTHRPSLAPLFVCKRSGVPK</sequence>
<dbReference type="EMBL" id="VCAU01000267">
    <property type="protein sequence ID" value="KAF9882603.1"/>
    <property type="molecule type" value="Genomic_DNA"/>
</dbReference>
<feature type="compositionally biased region" description="Polar residues" evidence="1">
    <location>
        <begin position="76"/>
        <end position="87"/>
    </location>
</feature>
<reference evidence="2" key="1">
    <citation type="journal article" date="2019" name="Beilstein J. Org. Chem.">
        <title>Nanangenines: drimane sesquiterpenoids as the dominant metabolite cohort of a novel Australian fungus, Aspergillus nanangensis.</title>
        <authorList>
            <person name="Lacey H.J."/>
            <person name="Gilchrist C.L.M."/>
            <person name="Crombie A."/>
            <person name="Kalaitzis J.A."/>
            <person name="Vuong D."/>
            <person name="Rutledge P.J."/>
            <person name="Turner P."/>
            <person name="Pitt J.I."/>
            <person name="Lacey E."/>
            <person name="Chooi Y.H."/>
            <person name="Piggott A.M."/>
        </authorList>
    </citation>
    <scope>NUCLEOTIDE SEQUENCE</scope>
    <source>
        <strain evidence="2">MST-FP2251</strain>
    </source>
</reference>
<feature type="region of interest" description="Disordered" evidence="1">
    <location>
        <begin position="203"/>
        <end position="314"/>
    </location>
</feature>
<reference evidence="2" key="2">
    <citation type="submission" date="2020-02" db="EMBL/GenBank/DDBJ databases">
        <authorList>
            <person name="Gilchrist C.L.M."/>
            <person name="Chooi Y.-H."/>
        </authorList>
    </citation>
    <scope>NUCLEOTIDE SEQUENCE</scope>
    <source>
        <strain evidence="2">MST-FP2251</strain>
    </source>
</reference>
<organism evidence="2 3">
    <name type="scientific">Aspergillus nanangensis</name>
    <dbReference type="NCBI Taxonomy" id="2582783"/>
    <lineage>
        <taxon>Eukaryota</taxon>
        <taxon>Fungi</taxon>
        <taxon>Dikarya</taxon>
        <taxon>Ascomycota</taxon>
        <taxon>Pezizomycotina</taxon>
        <taxon>Eurotiomycetes</taxon>
        <taxon>Eurotiomycetidae</taxon>
        <taxon>Eurotiales</taxon>
        <taxon>Aspergillaceae</taxon>
        <taxon>Aspergillus</taxon>
        <taxon>Aspergillus subgen. Circumdati</taxon>
    </lineage>
</organism>
<evidence type="ECO:0000256" key="1">
    <source>
        <dbReference type="SAM" id="MobiDB-lite"/>
    </source>
</evidence>
<feature type="region of interest" description="Disordered" evidence="1">
    <location>
        <begin position="1"/>
        <end position="191"/>
    </location>
</feature>
<protein>
    <submittedName>
        <fullName evidence="2">Uncharacterized protein</fullName>
    </submittedName>
</protein>
<name>A0AAD4CB34_ASPNN</name>
<proteinExistence type="predicted"/>
<evidence type="ECO:0000313" key="3">
    <source>
        <dbReference type="Proteomes" id="UP001194746"/>
    </source>
</evidence>
<feature type="compositionally biased region" description="Pro residues" evidence="1">
    <location>
        <begin position="222"/>
        <end position="252"/>
    </location>
</feature>
<keyword evidence="3" id="KW-1185">Reference proteome</keyword>